<accession>A0A4V6DF66</accession>
<feature type="transmembrane region" description="Helical" evidence="7">
    <location>
        <begin position="44"/>
        <end position="66"/>
    </location>
</feature>
<name>A0A4V6DF66_9PEZI</name>
<evidence type="ECO:0000256" key="1">
    <source>
        <dbReference type="ARBA" id="ARBA00004141"/>
    </source>
</evidence>
<feature type="transmembrane region" description="Helical" evidence="7">
    <location>
        <begin position="241"/>
        <end position="263"/>
    </location>
</feature>
<evidence type="ECO:0000313" key="10">
    <source>
        <dbReference type="Proteomes" id="UP000310108"/>
    </source>
</evidence>
<evidence type="ECO:0000256" key="5">
    <source>
        <dbReference type="ARBA" id="ARBA00038359"/>
    </source>
</evidence>
<feature type="transmembrane region" description="Helical" evidence="7">
    <location>
        <begin position="200"/>
        <end position="221"/>
    </location>
</feature>
<dbReference type="Proteomes" id="UP000310108">
    <property type="component" value="Unassembled WGS sequence"/>
</dbReference>
<feature type="transmembrane region" description="Helical" evidence="7">
    <location>
        <begin position="122"/>
        <end position="143"/>
    </location>
</feature>
<evidence type="ECO:0000256" key="4">
    <source>
        <dbReference type="ARBA" id="ARBA00023136"/>
    </source>
</evidence>
<evidence type="ECO:0000313" key="9">
    <source>
        <dbReference type="EMBL" id="TKW48196.1"/>
    </source>
</evidence>
<organism evidence="9 10">
    <name type="scientific">Colletotrichum tanaceti</name>
    <dbReference type="NCBI Taxonomy" id="1306861"/>
    <lineage>
        <taxon>Eukaryota</taxon>
        <taxon>Fungi</taxon>
        <taxon>Dikarya</taxon>
        <taxon>Ascomycota</taxon>
        <taxon>Pezizomycotina</taxon>
        <taxon>Sordariomycetes</taxon>
        <taxon>Hypocreomycetidae</taxon>
        <taxon>Glomerellales</taxon>
        <taxon>Glomerellaceae</taxon>
        <taxon>Colletotrichum</taxon>
        <taxon>Colletotrichum destructivum species complex</taxon>
    </lineage>
</organism>
<evidence type="ECO:0000256" key="7">
    <source>
        <dbReference type="SAM" id="Phobius"/>
    </source>
</evidence>
<reference evidence="9 10" key="1">
    <citation type="journal article" date="2019" name="PLoS ONE">
        <title>Comparative genome analysis indicates high evolutionary potential of pathogenicity genes in Colletotrichum tanaceti.</title>
        <authorList>
            <person name="Lelwala R.V."/>
            <person name="Korhonen P.K."/>
            <person name="Young N.D."/>
            <person name="Scott J.B."/>
            <person name="Ades P.A."/>
            <person name="Gasser R.B."/>
            <person name="Taylor P.W.J."/>
        </authorList>
    </citation>
    <scope>NUCLEOTIDE SEQUENCE [LARGE SCALE GENOMIC DNA]</scope>
    <source>
        <strain evidence="9">BRIP57314</strain>
    </source>
</reference>
<keyword evidence="3 7" id="KW-1133">Transmembrane helix</keyword>
<feature type="compositionally biased region" description="Basic and acidic residues" evidence="6">
    <location>
        <begin position="363"/>
        <end position="377"/>
    </location>
</feature>
<proteinExistence type="inferred from homology"/>
<evidence type="ECO:0000256" key="3">
    <source>
        <dbReference type="ARBA" id="ARBA00022989"/>
    </source>
</evidence>
<dbReference type="InterPro" id="IPR052337">
    <property type="entry name" value="SAT4-like"/>
</dbReference>
<evidence type="ECO:0000256" key="6">
    <source>
        <dbReference type="SAM" id="MobiDB-lite"/>
    </source>
</evidence>
<dbReference type="InterPro" id="IPR049326">
    <property type="entry name" value="Rhodopsin_dom_fungi"/>
</dbReference>
<gene>
    <name evidence="9" type="ORF">CTA1_11164</name>
</gene>
<feature type="region of interest" description="Disordered" evidence="6">
    <location>
        <begin position="363"/>
        <end position="388"/>
    </location>
</feature>
<dbReference type="PANTHER" id="PTHR33048">
    <property type="entry name" value="PTH11-LIKE INTEGRAL MEMBRANE PROTEIN (AFU_ORTHOLOGUE AFUA_5G11245)"/>
    <property type="match status" value="1"/>
</dbReference>
<feature type="domain" description="Rhodopsin" evidence="8">
    <location>
        <begin position="28"/>
        <end position="264"/>
    </location>
</feature>
<comment type="caution">
    <text evidence="9">The sequence shown here is derived from an EMBL/GenBank/DDBJ whole genome shotgun (WGS) entry which is preliminary data.</text>
</comment>
<keyword evidence="4 7" id="KW-0472">Membrane</keyword>
<protein>
    <recommendedName>
        <fullName evidence="8">Rhodopsin domain-containing protein</fullName>
    </recommendedName>
</protein>
<comment type="similarity">
    <text evidence="5">Belongs to the SAT4 family.</text>
</comment>
<keyword evidence="2 7" id="KW-0812">Transmembrane</keyword>
<sequence>MPGAGSRGIGLMIWIIVFTFVDASALCLRAWSGRLMRRSFYWDDGMIMFAFANLVTLEGVVIWAIYNGLGKHTDELSLEEYAVQFKLILASGVTWLLGTVFIKMAILWLYTRIFATPQFRRWSRVLMGVTGAYGVAFLVIFMTRCLPVSQQWAPVPGGQCRDITIDQIVSVTVNIVIDIAMTILPMPALWGLQMPLKNKIAVSAMFGMGLATIAIMVWRLINTVTTIGDQDFVYNLHDIGLISLLELWIGIIIACLPTLGPLFKTYVKPAVSRFGSKPTDPSTDKSGAAVHLKDLKDLKDISGGGRHHPRRAYGKLTDSVSYDDLERAAMPGANAAVTTKCQFSPEFETPRDSMPGIYVHKDIASETHERGHGRVSESVDPSPRSHVV</sequence>
<dbReference type="AlphaFoldDB" id="A0A4V6DF66"/>
<feature type="transmembrane region" description="Helical" evidence="7">
    <location>
        <begin position="12"/>
        <end position="32"/>
    </location>
</feature>
<dbReference type="OrthoDB" id="10017208at2759"/>
<dbReference type="GO" id="GO:0016020">
    <property type="term" value="C:membrane"/>
    <property type="evidence" value="ECO:0007669"/>
    <property type="project" value="UniProtKB-SubCell"/>
</dbReference>
<evidence type="ECO:0000256" key="2">
    <source>
        <dbReference type="ARBA" id="ARBA00022692"/>
    </source>
</evidence>
<feature type="transmembrane region" description="Helical" evidence="7">
    <location>
        <begin position="86"/>
        <end position="110"/>
    </location>
</feature>
<keyword evidence="10" id="KW-1185">Reference proteome</keyword>
<feature type="transmembrane region" description="Helical" evidence="7">
    <location>
        <begin position="163"/>
        <end position="188"/>
    </location>
</feature>
<dbReference type="PANTHER" id="PTHR33048:SF47">
    <property type="entry name" value="INTEGRAL MEMBRANE PROTEIN-RELATED"/>
    <property type="match status" value="1"/>
</dbReference>
<dbReference type="Pfam" id="PF20684">
    <property type="entry name" value="Fung_rhodopsin"/>
    <property type="match status" value="1"/>
</dbReference>
<dbReference type="EMBL" id="PJEX01001498">
    <property type="protein sequence ID" value="TKW48196.1"/>
    <property type="molecule type" value="Genomic_DNA"/>
</dbReference>
<evidence type="ECO:0000259" key="8">
    <source>
        <dbReference type="Pfam" id="PF20684"/>
    </source>
</evidence>
<comment type="subcellular location">
    <subcellularLocation>
        <location evidence="1">Membrane</location>
        <topology evidence="1">Multi-pass membrane protein</topology>
    </subcellularLocation>
</comment>